<name>A0ABW4W366_9BACI</name>
<dbReference type="Proteomes" id="UP001597383">
    <property type="component" value="Unassembled WGS sequence"/>
</dbReference>
<proteinExistence type="predicted"/>
<sequence length="74" mass="8505">MLKIGDQVIHEEYGGGEVVHINGDWITVAFDKKVDSSYGAETDQFYYRESEETRFKEVLSAELKSVTMRLIDKT</sequence>
<dbReference type="EMBL" id="JBHUHQ010000020">
    <property type="protein sequence ID" value="MFD2045696.1"/>
    <property type="molecule type" value="Genomic_DNA"/>
</dbReference>
<evidence type="ECO:0000313" key="2">
    <source>
        <dbReference type="Proteomes" id="UP001597383"/>
    </source>
</evidence>
<keyword evidence="2" id="KW-1185">Reference proteome</keyword>
<evidence type="ECO:0000313" key="1">
    <source>
        <dbReference type="EMBL" id="MFD2045696.1"/>
    </source>
</evidence>
<organism evidence="1 2">
    <name type="scientific">Ornithinibacillus salinisoli</name>
    <dbReference type="NCBI Taxonomy" id="1848459"/>
    <lineage>
        <taxon>Bacteria</taxon>
        <taxon>Bacillati</taxon>
        <taxon>Bacillota</taxon>
        <taxon>Bacilli</taxon>
        <taxon>Bacillales</taxon>
        <taxon>Bacillaceae</taxon>
        <taxon>Ornithinibacillus</taxon>
    </lineage>
</organism>
<accession>A0ABW4W366</accession>
<protein>
    <submittedName>
        <fullName evidence="1">Uncharacterized protein</fullName>
    </submittedName>
</protein>
<comment type="caution">
    <text evidence="1">The sequence shown here is derived from an EMBL/GenBank/DDBJ whole genome shotgun (WGS) entry which is preliminary data.</text>
</comment>
<dbReference type="RefSeq" id="WP_377558336.1">
    <property type="nucleotide sequence ID" value="NZ_JBHUHQ010000020.1"/>
</dbReference>
<gene>
    <name evidence="1" type="ORF">ACFSJF_15580</name>
</gene>
<reference evidence="2" key="1">
    <citation type="journal article" date="2019" name="Int. J. Syst. Evol. Microbiol.">
        <title>The Global Catalogue of Microorganisms (GCM) 10K type strain sequencing project: providing services to taxonomists for standard genome sequencing and annotation.</title>
        <authorList>
            <consortium name="The Broad Institute Genomics Platform"/>
            <consortium name="The Broad Institute Genome Sequencing Center for Infectious Disease"/>
            <person name="Wu L."/>
            <person name="Ma J."/>
        </authorList>
    </citation>
    <scope>NUCLEOTIDE SEQUENCE [LARGE SCALE GENOMIC DNA]</scope>
    <source>
        <strain evidence="2">R28</strain>
    </source>
</reference>